<sequence>MVDLSKNILQIKGRPIHRFYGSILCHP</sequence>
<accession>A0A382BGP0</accession>
<protein>
    <submittedName>
        <fullName evidence="1">Uncharacterized protein</fullName>
    </submittedName>
</protein>
<gene>
    <name evidence="1" type="ORF">METZ01_LOCUS165839</name>
</gene>
<evidence type="ECO:0000313" key="1">
    <source>
        <dbReference type="EMBL" id="SVB12985.1"/>
    </source>
</evidence>
<organism evidence="1">
    <name type="scientific">marine metagenome</name>
    <dbReference type="NCBI Taxonomy" id="408172"/>
    <lineage>
        <taxon>unclassified sequences</taxon>
        <taxon>metagenomes</taxon>
        <taxon>ecological metagenomes</taxon>
    </lineage>
</organism>
<reference evidence="1" key="1">
    <citation type="submission" date="2018-05" db="EMBL/GenBank/DDBJ databases">
        <authorList>
            <person name="Lanie J.A."/>
            <person name="Ng W.-L."/>
            <person name="Kazmierczak K.M."/>
            <person name="Andrzejewski T.M."/>
            <person name="Davidsen T.M."/>
            <person name="Wayne K.J."/>
            <person name="Tettelin H."/>
            <person name="Glass J.I."/>
            <person name="Rusch D."/>
            <person name="Podicherti R."/>
            <person name="Tsui H.-C.T."/>
            <person name="Winkler M.E."/>
        </authorList>
    </citation>
    <scope>NUCLEOTIDE SEQUENCE</scope>
</reference>
<proteinExistence type="predicted"/>
<dbReference type="EMBL" id="UINC01029747">
    <property type="protein sequence ID" value="SVB12985.1"/>
    <property type="molecule type" value="Genomic_DNA"/>
</dbReference>
<name>A0A382BGP0_9ZZZZ</name>
<dbReference type="AlphaFoldDB" id="A0A382BGP0"/>